<evidence type="ECO:0000313" key="8">
    <source>
        <dbReference type="Proteomes" id="UP000184267"/>
    </source>
</evidence>
<dbReference type="InterPro" id="IPR052035">
    <property type="entry name" value="ZnF_BED_domain_contain"/>
</dbReference>
<dbReference type="GO" id="GO:0005634">
    <property type="term" value="C:nucleus"/>
    <property type="evidence" value="ECO:0007669"/>
    <property type="project" value="UniProtKB-SubCell"/>
</dbReference>
<dbReference type="InterPro" id="IPR012337">
    <property type="entry name" value="RNaseH-like_sf"/>
</dbReference>
<dbReference type="PANTHER" id="PTHR46481:SF10">
    <property type="entry name" value="ZINC FINGER BED DOMAIN-CONTAINING PROTEIN 39"/>
    <property type="match status" value="1"/>
</dbReference>
<dbReference type="Proteomes" id="UP000184267">
    <property type="component" value="Unassembled WGS sequence"/>
</dbReference>
<evidence type="ECO:0000313" key="7">
    <source>
        <dbReference type="EMBL" id="OJT15227.1"/>
    </source>
</evidence>
<dbReference type="AlphaFoldDB" id="A0A1M2W5V4"/>
<keyword evidence="3" id="KW-0863">Zinc-finger</keyword>
<reference evidence="7 8" key="1">
    <citation type="submission" date="2016-10" db="EMBL/GenBank/DDBJ databases">
        <title>Genome sequence of the basidiomycete white-rot fungus Trametes pubescens.</title>
        <authorList>
            <person name="Makela M.R."/>
            <person name="Granchi Z."/>
            <person name="Peng M."/>
            <person name="De Vries R.P."/>
            <person name="Grigoriev I."/>
            <person name="Riley R."/>
            <person name="Hilden K."/>
        </authorList>
    </citation>
    <scope>NUCLEOTIDE SEQUENCE [LARGE SCALE GENOMIC DNA]</scope>
    <source>
        <strain evidence="7 8">FBCC735</strain>
    </source>
</reference>
<organism evidence="7 8">
    <name type="scientific">Trametes pubescens</name>
    <name type="common">White-rot fungus</name>
    <dbReference type="NCBI Taxonomy" id="154538"/>
    <lineage>
        <taxon>Eukaryota</taxon>
        <taxon>Fungi</taxon>
        <taxon>Dikarya</taxon>
        <taxon>Basidiomycota</taxon>
        <taxon>Agaricomycotina</taxon>
        <taxon>Agaricomycetes</taxon>
        <taxon>Polyporales</taxon>
        <taxon>Polyporaceae</taxon>
        <taxon>Trametes</taxon>
    </lineage>
</organism>
<evidence type="ECO:0000256" key="6">
    <source>
        <dbReference type="SAM" id="MobiDB-lite"/>
    </source>
</evidence>
<evidence type="ECO:0000256" key="4">
    <source>
        <dbReference type="ARBA" id="ARBA00022833"/>
    </source>
</evidence>
<accession>A0A1M2W5V4</accession>
<dbReference type="GO" id="GO:0008270">
    <property type="term" value="F:zinc ion binding"/>
    <property type="evidence" value="ECO:0007669"/>
    <property type="project" value="UniProtKB-KW"/>
</dbReference>
<dbReference type="OMA" id="HESDEVC"/>
<comment type="caution">
    <text evidence="7">The sequence shown here is derived from an EMBL/GenBank/DDBJ whole genome shotgun (WGS) entry which is preliminary data.</text>
</comment>
<evidence type="ECO:0000256" key="5">
    <source>
        <dbReference type="ARBA" id="ARBA00023242"/>
    </source>
</evidence>
<evidence type="ECO:0008006" key="9">
    <source>
        <dbReference type="Google" id="ProtNLM"/>
    </source>
</evidence>
<evidence type="ECO:0000256" key="2">
    <source>
        <dbReference type="ARBA" id="ARBA00022723"/>
    </source>
</evidence>
<keyword evidence="5" id="KW-0539">Nucleus</keyword>
<evidence type="ECO:0000256" key="1">
    <source>
        <dbReference type="ARBA" id="ARBA00004123"/>
    </source>
</evidence>
<keyword evidence="2" id="KW-0479">Metal-binding</keyword>
<dbReference type="PANTHER" id="PTHR46481">
    <property type="entry name" value="ZINC FINGER BED DOMAIN-CONTAINING PROTEIN 4"/>
    <property type="match status" value="1"/>
</dbReference>
<keyword evidence="8" id="KW-1185">Reference proteome</keyword>
<dbReference type="STRING" id="154538.A0A1M2W5V4"/>
<comment type="subcellular location">
    <subcellularLocation>
        <location evidence="1">Nucleus</location>
    </subcellularLocation>
</comment>
<sequence length="623" mass="69383">MSTPASLTTLPKARRSQRSLTASPIPLRGLPSHIHVCVDGWTSPNVLAFLGITVHWHWEGKIHHVILDFMRLTSAHTGTYLAEKLVECLKNFNIHEKVFAVTCDNAESNTVMLREMERLLPGFRGLKTRVRCFGHVNLVVKAILSQFDCKKRAKDDDNDHEEAAKAECKMENLLDEGEMENLLDEGEMENLLDEGDLDEEDEEAVHESDEVCEEADNNIIDSLDDEHLQLILTRAEISAGQLALEKVLKLARKVWNSPTVCAELAGLTAADPDINSEVLIWPVKTRWNTVTEVLAHALEMCDVLTELCDKTQFNCHDGVHLRRFMLDDNEWELLYELHRLLGPFLFTTTQISTSSRALVHKVIPYIDILTEHLDDFADDNTLVSTVRAAAEWGRVVLNKYYEKTDELIVYRIAIILHPAYKTQYFRLHKWTEEWIDEAKDLIKEEWETYYKPANAPIAPVTVPSTGSSSKKAKNTVKTSAAASGKQKGKAMGNSARRSTQASVDVTSKAMFALISANTNKTKDALTAYLKAPPLLTVSDPLIYWDLVLKSAEDPKSADCALARMAVDFLSIPVVGSWAGIPAILHEDDLANVIKAGPAAAARKQATNGAAARALEVGKVIELD</sequence>
<dbReference type="OrthoDB" id="3359487at2759"/>
<feature type="region of interest" description="Disordered" evidence="6">
    <location>
        <begin position="461"/>
        <end position="501"/>
    </location>
</feature>
<evidence type="ECO:0000256" key="3">
    <source>
        <dbReference type="ARBA" id="ARBA00022771"/>
    </source>
</evidence>
<protein>
    <recommendedName>
        <fullName evidence="9">AC transposase</fullName>
    </recommendedName>
</protein>
<gene>
    <name evidence="7" type="ORF">TRAPUB_8205</name>
</gene>
<dbReference type="SUPFAM" id="SSF53098">
    <property type="entry name" value="Ribonuclease H-like"/>
    <property type="match status" value="1"/>
</dbReference>
<proteinExistence type="predicted"/>
<keyword evidence="4" id="KW-0862">Zinc</keyword>
<dbReference type="EMBL" id="MNAD01000188">
    <property type="protein sequence ID" value="OJT15227.1"/>
    <property type="molecule type" value="Genomic_DNA"/>
</dbReference>
<name>A0A1M2W5V4_TRAPU</name>